<organism evidence="2 3">
    <name type="scientific">Penicillium brevicompactum</name>
    <dbReference type="NCBI Taxonomy" id="5074"/>
    <lineage>
        <taxon>Eukaryota</taxon>
        <taxon>Fungi</taxon>
        <taxon>Dikarya</taxon>
        <taxon>Ascomycota</taxon>
        <taxon>Pezizomycotina</taxon>
        <taxon>Eurotiomycetes</taxon>
        <taxon>Eurotiomycetidae</taxon>
        <taxon>Eurotiales</taxon>
        <taxon>Aspergillaceae</taxon>
        <taxon>Penicillium</taxon>
    </lineage>
</organism>
<name>A0A9W9RNA0_PENBR</name>
<dbReference type="CDD" id="cd00866">
    <property type="entry name" value="PEBP_euk"/>
    <property type="match status" value="1"/>
</dbReference>
<dbReference type="InterPro" id="IPR008914">
    <property type="entry name" value="PEBP"/>
</dbReference>
<dbReference type="Proteomes" id="UP001148299">
    <property type="component" value="Unassembled WGS sequence"/>
</dbReference>
<sequence length="236" mass="26913">MPSFIFSVYLLFIPVVIGFLWPDVYGRQLQVQYGSQRVTPGMSLDIRDKRMTTHVNQETLVIPEIGTNELHCKEKYILFFIDLDAILPGTKIQSVILHWYQSNLGLNCTNPHHHRLIIPREGHEGNDHPAASYIAPRPPPNTHHRYVFLLFAQRYEYRFPNCFAHVFPETVDARAGFDIRKFMQAAGLDPPLAMNYFFGRHEPADGDPTTMPPSATTTSFRFVNCPSTTSLTHLAG</sequence>
<dbReference type="GO" id="GO:0030414">
    <property type="term" value="F:peptidase inhibitor activity"/>
    <property type="evidence" value="ECO:0007669"/>
    <property type="project" value="TreeGrafter"/>
</dbReference>
<proteinExistence type="predicted"/>
<dbReference type="GO" id="GO:0030162">
    <property type="term" value="P:regulation of proteolysis"/>
    <property type="evidence" value="ECO:0007669"/>
    <property type="project" value="TreeGrafter"/>
</dbReference>
<reference evidence="2" key="1">
    <citation type="submission" date="2022-12" db="EMBL/GenBank/DDBJ databases">
        <authorList>
            <person name="Petersen C."/>
        </authorList>
    </citation>
    <scope>NUCLEOTIDE SEQUENCE</scope>
    <source>
        <strain evidence="2">IBT 35675</strain>
    </source>
</reference>
<gene>
    <name evidence="2" type="ORF">N7541_004220</name>
</gene>
<feature type="signal peptide" evidence="1">
    <location>
        <begin position="1"/>
        <end position="18"/>
    </location>
</feature>
<accession>A0A9W9RNA0</accession>
<evidence type="ECO:0000256" key="1">
    <source>
        <dbReference type="SAM" id="SignalP"/>
    </source>
</evidence>
<dbReference type="SUPFAM" id="SSF49777">
    <property type="entry name" value="PEBP-like"/>
    <property type="match status" value="1"/>
</dbReference>
<dbReference type="PANTHER" id="PTHR11362:SF141">
    <property type="entry name" value="PHOSPHATIDYLETHANOLAMINE-BINDING PROTEIN"/>
    <property type="match status" value="1"/>
</dbReference>
<dbReference type="Gene3D" id="3.90.280.10">
    <property type="entry name" value="PEBP-like"/>
    <property type="match status" value="1"/>
</dbReference>
<dbReference type="AlphaFoldDB" id="A0A9W9RNA0"/>
<evidence type="ECO:0008006" key="4">
    <source>
        <dbReference type="Google" id="ProtNLM"/>
    </source>
</evidence>
<evidence type="ECO:0000313" key="3">
    <source>
        <dbReference type="Proteomes" id="UP001148299"/>
    </source>
</evidence>
<dbReference type="EMBL" id="JAPZBR010000002">
    <property type="protein sequence ID" value="KAJ5363376.1"/>
    <property type="molecule type" value="Genomic_DNA"/>
</dbReference>
<keyword evidence="3" id="KW-1185">Reference proteome</keyword>
<feature type="chain" id="PRO_5040967311" description="Phosphatidylethanolamine-binding protein" evidence="1">
    <location>
        <begin position="19"/>
        <end position="236"/>
    </location>
</feature>
<dbReference type="InterPro" id="IPR035810">
    <property type="entry name" value="PEBP_euk"/>
</dbReference>
<dbReference type="Pfam" id="PF01161">
    <property type="entry name" value="PBP"/>
    <property type="match status" value="1"/>
</dbReference>
<dbReference type="PANTHER" id="PTHR11362">
    <property type="entry name" value="PHOSPHATIDYLETHANOLAMINE-BINDING PROTEIN"/>
    <property type="match status" value="1"/>
</dbReference>
<reference evidence="2" key="2">
    <citation type="journal article" date="2023" name="IMA Fungus">
        <title>Comparative genomic study of the Penicillium genus elucidates a diverse pangenome and 15 lateral gene transfer events.</title>
        <authorList>
            <person name="Petersen C."/>
            <person name="Sorensen T."/>
            <person name="Nielsen M.R."/>
            <person name="Sondergaard T.E."/>
            <person name="Sorensen J.L."/>
            <person name="Fitzpatrick D.A."/>
            <person name="Frisvad J.C."/>
            <person name="Nielsen K.L."/>
        </authorList>
    </citation>
    <scope>NUCLEOTIDE SEQUENCE</scope>
    <source>
        <strain evidence="2">IBT 35675</strain>
    </source>
</reference>
<dbReference type="InterPro" id="IPR036610">
    <property type="entry name" value="PEBP-like_sf"/>
</dbReference>
<comment type="caution">
    <text evidence="2">The sequence shown here is derived from an EMBL/GenBank/DDBJ whole genome shotgun (WGS) entry which is preliminary data.</text>
</comment>
<protein>
    <recommendedName>
        <fullName evidence="4">Phosphatidylethanolamine-binding protein</fullName>
    </recommendedName>
</protein>
<keyword evidence="1" id="KW-0732">Signal</keyword>
<dbReference type="GO" id="GO:0046578">
    <property type="term" value="P:regulation of Ras protein signal transduction"/>
    <property type="evidence" value="ECO:0007669"/>
    <property type="project" value="TreeGrafter"/>
</dbReference>
<dbReference type="GO" id="GO:0005543">
    <property type="term" value="F:phospholipid binding"/>
    <property type="evidence" value="ECO:0007669"/>
    <property type="project" value="TreeGrafter"/>
</dbReference>
<evidence type="ECO:0000313" key="2">
    <source>
        <dbReference type="EMBL" id="KAJ5363376.1"/>
    </source>
</evidence>